<keyword evidence="3" id="KW-1185">Reference proteome</keyword>
<dbReference type="PANTHER" id="PTHR43179:SF7">
    <property type="entry name" value="RHAMNOSYLTRANSFERASE WBBL"/>
    <property type="match status" value="1"/>
</dbReference>
<name>A0A918YZW9_9GAMM</name>
<comment type="caution">
    <text evidence="2">The sequence shown here is derived from an EMBL/GenBank/DDBJ whole genome shotgun (WGS) entry which is preliminary data.</text>
</comment>
<dbReference type="InterPro" id="IPR029044">
    <property type="entry name" value="Nucleotide-diphossugar_trans"/>
</dbReference>
<dbReference type="Proteomes" id="UP000636453">
    <property type="component" value="Unassembled WGS sequence"/>
</dbReference>
<reference evidence="2" key="1">
    <citation type="journal article" date="2014" name="Int. J. Syst. Evol. Microbiol.">
        <title>Complete genome sequence of Corynebacterium casei LMG S-19264T (=DSM 44701T), isolated from a smear-ripened cheese.</title>
        <authorList>
            <consortium name="US DOE Joint Genome Institute (JGI-PGF)"/>
            <person name="Walter F."/>
            <person name="Albersmeier A."/>
            <person name="Kalinowski J."/>
            <person name="Ruckert C."/>
        </authorList>
    </citation>
    <scope>NUCLEOTIDE SEQUENCE</scope>
    <source>
        <strain evidence="2">KCTC 32020</strain>
    </source>
</reference>
<dbReference type="InterPro" id="IPR001173">
    <property type="entry name" value="Glyco_trans_2-like"/>
</dbReference>
<evidence type="ECO:0000313" key="2">
    <source>
        <dbReference type="EMBL" id="GHE29880.1"/>
    </source>
</evidence>
<dbReference type="Gene3D" id="3.90.550.10">
    <property type="entry name" value="Spore Coat Polysaccharide Biosynthesis Protein SpsA, Chain A"/>
    <property type="match status" value="1"/>
</dbReference>
<accession>A0A918YZW9</accession>
<keyword evidence="2" id="KW-0808">Transferase</keyword>
<protein>
    <submittedName>
        <fullName evidence="2">Glycosyl transferase</fullName>
    </submittedName>
</protein>
<dbReference type="AlphaFoldDB" id="A0A918YZW9"/>
<evidence type="ECO:0000313" key="3">
    <source>
        <dbReference type="Proteomes" id="UP000636453"/>
    </source>
</evidence>
<gene>
    <name evidence="2" type="primary">gtrB</name>
    <name evidence="2" type="ORF">GCM10007167_09670</name>
</gene>
<sequence length="286" mass="31507">MSRESDIAAVVVSHQSAATLEECLRRLRAARDVAAIRVVDNASTDGTVAIAQRHALQDARVRFVANPDNPGFAVGCNQGVEALGAHAPPWLAFVNPDCLVEPDTLARLRDHARALDGALVGADLIDEAGVRDEAARRRHPEFGAMLRSPRRMRLGVPVDDARTLQRVDAVSGALMLMPRALFARIGGFDTGYRLHAEDLDLCRRAQAAGATVAVANDVRVVHVRGVSSRARPLFVEWHKHRGLWRYFRKFEAPQRRPLVRAAVFAAIWLRFPLAATRAWIAAMRQS</sequence>
<dbReference type="SUPFAM" id="SSF53448">
    <property type="entry name" value="Nucleotide-diphospho-sugar transferases"/>
    <property type="match status" value="1"/>
</dbReference>
<dbReference type="RefSeq" id="WP_146474228.1">
    <property type="nucleotide sequence ID" value="NZ_BNCF01000004.1"/>
</dbReference>
<dbReference type="CDD" id="cd04186">
    <property type="entry name" value="GT_2_like_c"/>
    <property type="match status" value="1"/>
</dbReference>
<organism evidence="2 3">
    <name type="scientific">Vulcaniibacterium thermophilum</name>
    <dbReference type="NCBI Taxonomy" id="1169913"/>
    <lineage>
        <taxon>Bacteria</taxon>
        <taxon>Pseudomonadati</taxon>
        <taxon>Pseudomonadota</taxon>
        <taxon>Gammaproteobacteria</taxon>
        <taxon>Lysobacterales</taxon>
        <taxon>Lysobacteraceae</taxon>
        <taxon>Vulcaniibacterium</taxon>
    </lineage>
</organism>
<reference evidence="2" key="2">
    <citation type="submission" date="2020-09" db="EMBL/GenBank/DDBJ databases">
        <authorList>
            <person name="Sun Q."/>
            <person name="Kim S."/>
        </authorList>
    </citation>
    <scope>NUCLEOTIDE SEQUENCE</scope>
    <source>
        <strain evidence="2">KCTC 32020</strain>
    </source>
</reference>
<proteinExistence type="predicted"/>
<dbReference type="EMBL" id="BNCF01000004">
    <property type="protein sequence ID" value="GHE29880.1"/>
    <property type="molecule type" value="Genomic_DNA"/>
</dbReference>
<dbReference type="PANTHER" id="PTHR43179">
    <property type="entry name" value="RHAMNOSYLTRANSFERASE WBBL"/>
    <property type="match status" value="1"/>
</dbReference>
<feature type="domain" description="Glycosyltransferase 2-like" evidence="1">
    <location>
        <begin position="10"/>
        <end position="153"/>
    </location>
</feature>
<dbReference type="GO" id="GO:0016740">
    <property type="term" value="F:transferase activity"/>
    <property type="evidence" value="ECO:0007669"/>
    <property type="project" value="UniProtKB-KW"/>
</dbReference>
<evidence type="ECO:0000259" key="1">
    <source>
        <dbReference type="Pfam" id="PF00535"/>
    </source>
</evidence>
<dbReference type="Pfam" id="PF00535">
    <property type="entry name" value="Glycos_transf_2"/>
    <property type="match status" value="1"/>
</dbReference>
<dbReference type="OrthoDB" id="9771846at2"/>